<accession>A0A1T4TAD2</accession>
<dbReference type="SUPFAM" id="SSF46689">
    <property type="entry name" value="Homeodomain-like"/>
    <property type="match status" value="1"/>
</dbReference>
<organism evidence="2 3">
    <name type="scientific">Consotaella salsifontis</name>
    <dbReference type="NCBI Taxonomy" id="1365950"/>
    <lineage>
        <taxon>Bacteria</taxon>
        <taxon>Pseudomonadati</taxon>
        <taxon>Pseudomonadota</taxon>
        <taxon>Alphaproteobacteria</taxon>
        <taxon>Hyphomicrobiales</taxon>
        <taxon>Aurantimonadaceae</taxon>
        <taxon>Consotaella</taxon>
    </lineage>
</organism>
<gene>
    <name evidence="2" type="ORF">SAMN05428963_12237</name>
</gene>
<name>A0A1T4TAD2_9HYPH</name>
<feature type="coiled-coil region" evidence="1">
    <location>
        <begin position="30"/>
        <end position="57"/>
    </location>
</feature>
<sequence length="67" mass="7728">MNGLTALYAWQTPWSALQGRKSNAPPPDRQEDMATELKRLRRENAVLRQEREILKKAAAFFAREGSR</sequence>
<dbReference type="AlphaFoldDB" id="A0A1T4TAD2"/>
<evidence type="ECO:0000256" key="1">
    <source>
        <dbReference type="SAM" id="Coils"/>
    </source>
</evidence>
<dbReference type="Proteomes" id="UP000190135">
    <property type="component" value="Unassembled WGS sequence"/>
</dbReference>
<reference evidence="2 3" key="1">
    <citation type="submission" date="2017-02" db="EMBL/GenBank/DDBJ databases">
        <authorList>
            <person name="Peterson S.W."/>
        </authorList>
    </citation>
    <scope>NUCLEOTIDE SEQUENCE [LARGE SCALE GENOMIC DNA]</scope>
    <source>
        <strain evidence="2 3">USBA 369</strain>
    </source>
</reference>
<evidence type="ECO:0000313" key="3">
    <source>
        <dbReference type="Proteomes" id="UP000190135"/>
    </source>
</evidence>
<keyword evidence="1" id="KW-0175">Coiled coil</keyword>
<protein>
    <submittedName>
        <fullName evidence="2">Transposase</fullName>
    </submittedName>
</protein>
<dbReference type="InterPro" id="IPR009057">
    <property type="entry name" value="Homeodomain-like_sf"/>
</dbReference>
<dbReference type="STRING" id="1365950.SAMN05428963_12237"/>
<keyword evidence="3" id="KW-1185">Reference proteome</keyword>
<proteinExistence type="predicted"/>
<dbReference type="EMBL" id="FUXL01000022">
    <property type="protein sequence ID" value="SKA37434.1"/>
    <property type="molecule type" value="Genomic_DNA"/>
</dbReference>
<evidence type="ECO:0000313" key="2">
    <source>
        <dbReference type="EMBL" id="SKA37434.1"/>
    </source>
</evidence>